<dbReference type="Proteomes" id="UP000189935">
    <property type="component" value="Chromosome I"/>
</dbReference>
<dbReference type="Pfam" id="PF21419">
    <property type="entry name" value="RoxA-like_Cyt-c"/>
    <property type="match status" value="1"/>
</dbReference>
<organism evidence="2 3">
    <name type="scientific">Bradyrhizobium lablabi</name>
    <dbReference type="NCBI Taxonomy" id="722472"/>
    <lineage>
        <taxon>Bacteria</taxon>
        <taxon>Pseudomonadati</taxon>
        <taxon>Pseudomonadota</taxon>
        <taxon>Alphaproteobacteria</taxon>
        <taxon>Hyphomicrobiales</taxon>
        <taxon>Nitrobacteraceae</taxon>
        <taxon>Bradyrhizobium</taxon>
    </lineage>
</organism>
<proteinExistence type="predicted"/>
<evidence type="ECO:0008006" key="4">
    <source>
        <dbReference type="Google" id="ProtNLM"/>
    </source>
</evidence>
<dbReference type="PANTHER" id="PTHR30600:SF9">
    <property type="entry name" value="BLR7738 PROTEIN"/>
    <property type="match status" value="1"/>
</dbReference>
<evidence type="ECO:0000313" key="3">
    <source>
        <dbReference type="Proteomes" id="UP000189935"/>
    </source>
</evidence>
<feature type="compositionally biased region" description="Polar residues" evidence="1">
    <location>
        <begin position="1"/>
        <end position="19"/>
    </location>
</feature>
<dbReference type="Gene3D" id="1.10.760.10">
    <property type="entry name" value="Cytochrome c-like domain"/>
    <property type="match status" value="1"/>
</dbReference>
<dbReference type="RefSeq" id="WP_079536058.1">
    <property type="nucleotide sequence ID" value="NZ_LT670844.1"/>
</dbReference>
<evidence type="ECO:0000313" key="2">
    <source>
        <dbReference type="EMBL" id="SHJ25691.1"/>
    </source>
</evidence>
<dbReference type="AlphaFoldDB" id="A0A1M6HU42"/>
<dbReference type="InterPro" id="IPR047758">
    <property type="entry name" value="CytoC_perox"/>
</dbReference>
<dbReference type="GO" id="GO:0004130">
    <property type="term" value="F:cytochrome-c peroxidase activity"/>
    <property type="evidence" value="ECO:0007669"/>
    <property type="project" value="TreeGrafter"/>
</dbReference>
<accession>A0A1M6HU42</accession>
<dbReference type="NCBIfam" id="NF040606">
    <property type="entry name" value="CytoC_perox"/>
    <property type="match status" value="1"/>
</dbReference>
<dbReference type="GO" id="GO:0020037">
    <property type="term" value="F:heme binding"/>
    <property type="evidence" value="ECO:0007669"/>
    <property type="project" value="InterPro"/>
</dbReference>
<dbReference type="OrthoDB" id="417271at2"/>
<dbReference type="InterPro" id="IPR036909">
    <property type="entry name" value="Cyt_c-like_dom_sf"/>
</dbReference>
<dbReference type="SUPFAM" id="SSF46626">
    <property type="entry name" value="Cytochrome c"/>
    <property type="match status" value="1"/>
</dbReference>
<feature type="region of interest" description="Disordered" evidence="1">
    <location>
        <begin position="1"/>
        <end position="20"/>
    </location>
</feature>
<dbReference type="GO" id="GO:0009055">
    <property type="term" value="F:electron transfer activity"/>
    <property type="evidence" value="ECO:0007669"/>
    <property type="project" value="InterPro"/>
</dbReference>
<gene>
    <name evidence="2" type="ORF">SAMN05444159_0106</name>
</gene>
<feature type="region of interest" description="Disordered" evidence="1">
    <location>
        <begin position="355"/>
        <end position="374"/>
    </location>
</feature>
<name>A0A1M6HU42_9BRAD</name>
<reference evidence="2 3" key="1">
    <citation type="submission" date="2016-11" db="EMBL/GenBank/DDBJ databases">
        <authorList>
            <person name="Jaros S."/>
            <person name="Januszkiewicz K."/>
            <person name="Wedrychowicz H."/>
        </authorList>
    </citation>
    <scope>NUCLEOTIDE SEQUENCE [LARGE SCALE GENOMIC DNA]</scope>
    <source>
        <strain evidence="2 3">GAS499</strain>
    </source>
</reference>
<dbReference type="InterPro" id="IPR051395">
    <property type="entry name" value="Cytochrome_c_Peroxidase/MauG"/>
</dbReference>
<protein>
    <recommendedName>
        <fullName evidence="4">Cytochrome C</fullName>
    </recommendedName>
</protein>
<sequence>MQENRTGTVPSTAPPSQIAVSPDNPCPFLRGLVAGGYVDGHVVPLKKLIQTIEAASGEKGWQQRVAGVKTCIVAVIANGLGRVFRNWWSGPVLDQLRDGPLDKHGVGSRILSAKAEVVETEIARLASFGKDRQDPQDPSGKMERGLTSPEITTFMNENFERAKDNRRTIDRKLMDGEWPVLLNVMGKGEGDARYLSVREVRTLFVERRFPERIVQRLAVPVPQGGIAGKLAKAVVGLIVLVGLLALAVIEFPNQAGEIVPPLAQILPPPLPALVPAKRAVWLDQNWTTEDRHWFHHASQGTATFPVPYDWFMALEQPGIHLFTSPGLLSDSAYLERFGFLPSPRTVHADAASLRRFGYRDPPDPPPAPAPDQVEGLRPTAVENFDGLPVGFARLTNATNPGTLVPEPDQIGLACAACHTGSIRYKDTSIRFDGGPAMVNLKKLELATGLAIAYTLNVPGRFTRFAMRVLGPDANEPERGNLNQKLASIGKFLLDQHNLYDKTIAGMKTHDGKHPQKDTEEGFGRLDALNRIGNQVFYTDFVLGGLSGFEKNLHAQDAPVSFPPIWTVPWFKWAQYDASIEQPLIRNAGEALGVSALVNFSPDFSQKDLFRSSVALENLVRIEKMLHGPDLSGQYVSAFGGLQPPKWPAEFFPGDPLWKINPERVVKGRALYADMCVECHLGPVNDPVFDKEHPHESFWSSEQWKPEKGWLEEVQKPVDDMGTDNAQASVLAYRQVSVPGFLGMRPKRDLGERWKCQDVPDYSSTEMPFSIALMIAVDRTSQHWMDENKDKIADPMKLWGTRSNCPNPGPEEHHHNAGTEPKLYYRARPLNGVWATAPYLHNGSVPSLYWMLTPAAERPTKFCMGARDFDPEQVGFRVVGDAPRCKTGETLFSTTGPGGPVAGNSVLGHSFEGQKPYKKGVVGRMLTDDERYQLIEYLKTL</sequence>
<evidence type="ECO:0000256" key="1">
    <source>
        <dbReference type="SAM" id="MobiDB-lite"/>
    </source>
</evidence>
<dbReference type="EMBL" id="LT670844">
    <property type="protein sequence ID" value="SHJ25691.1"/>
    <property type="molecule type" value="Genomic_DNA"/>
</dbReference>
<dbReference type="PANTHER" id="PTHR30600">
    <property type="entry name" value="CYTOCHROME C PEROXIDASE-RELATED"/>
    <property type="match status" value="1"/>
</dbReference>